<keyword evidence="1" id="KW-0812">Transmembrane</keyword>
<keyword evidence="1" id="KW-1133">Transmembrane helix</keyword>
<evidence type="ECO:0000256" key="1">
    <source>
        <dbReference type="SAM" id="Phobius"/>
    </source>
</evidence>
<keyword evidence="1" id="KW-0472">Membrane</keyword>
<keyword evidence="3" id="KW-1185">Reference proteome</keyword>
<organism evidence="2 3">
    <name type="scientific">Kribbella sancticallisti</name>
    <dbReference type="NCBI Taxonomy" id="460087"/>
    <lineage>
        <taxon>Bacteria</taxon>
        <taxon>Bacillati</taxon>
        <taxon>Actinomycetota</taxon>
        <taxon>Actinomycetes</taxon>
        <taxon>Propionibacteriales</taxon>
        <taxon>Kribbellaceae</taxon>
        <taxon>Kribbella</taxon>
    </lineage>
</organism>
<dbReference type="EMBL" id="BAAAOS010000038">
    <property type="protein sequence ID" value="GAA1592650.1"/>
    <property type="molecule type" value="Genomic_DNA"/>
</dbReference>
<feature type="transmembrane region" description="Helical" evidence="1">
    <location>
        <begin position="20"/>
        <end position="39"/>
    </location>
</feature>
<evidence type="ECO:0000313" key="2">
    <source>
        <dbReference type="EMBL" id="GAA1592650.1"/>
    </source>
</evidence>
<feature type="transmembrane region" description="Helical" evidence="1">
    <location>
        <begin position="45"/>
        <end position="65"/>
    </location>
</feature>
<name>A0ABP4PVS0_9ACTN</name>
<reference evidence="3" key="1">
    <citation type="journal article" date="2019" name="Int. J. Syst. Evol. Microbiol.">
        <title>The Global Catalogue of Microorganisms (GCM) 10K type strain sequencing project: providing services to taxonomists for standard genome sequencing and annotation.</title>
        <authorList>
            <consortium name="The Broad Institute Genomics Platform"/>
            <consortium name="The Broad Institute Genome Sequencing Center for Infectious Disease"/>
            <person name="Wu L."/>
            <person name="Ma J."/>
        </authorList>
    </citation>
    <scope>NUCLEOTIDE SEQUENCE [LARGE SCALE GENOMIC DNA]</scope>
    <source>
        <strain evidence="3">JCM 14969</strain>
    </source>
</reference>
<dbReference type="Proteomes" id="UP001500393">
    <property type="component" value="Unassembled WGS sequence"/>
</dbReference>
<comment type="caution">
    <text evidence="2">The sequence shown here is derived from an EMBL/GenBank/DDBJ whole genome shotgun (WGS) entry which is preliminary data.</text>
</comment>
<sequence>MKFLKSFGQFWYDFLIGDDWKIAVAVVLALVALFVAMKVELFGDTGLTLLGGAAIVVAFAISLAIDVRPKRQ</sequence>
<evidence type="ECO:0000313" key="3">
    <source>
        <dbReference type="Proteomes" id="UP001500393"/>
    </source>
</evidence>
<gene>
    <name evidence="2" type="ORF">GCM10009789_53390</name>
</gene>
<protein>
    <submittedName>
        <fullName evidence="2">Uncharacterized protein</fullName>
    </submittedName>
</protein>
<dbReference type="RefSeq" id="WP_344218570.1">
    <property type="nucleotide sequence ID" value="NZ_BAAAOS010000038.1"/>
</dbReference>
<proteinExistence type="predicted"/>
<accession>A0ABP4PVS0</accession>